<proteinExistence type="inferred from homology"/>
<dbReference type="GO" id="GO:0030272">
    <property type="term" value="F:5-formyltetrahydrofolate cyclo-ligase activity"/>
    <property type="evidence" value="ECO:0007669"/>
    <property type="project" value="UniProtKB-EC"/>
</dbReference>
<name>A0A5S4EHD9_9PROT</name>
<dbReference type="InterPro" id="IPR024185">
    <property type="entry name" value="FTHF_cligase-like_sf"/>
</dbReference>
<dbReference type="Gene3D" id="3.40.50.10420">
    <property type="entry name" value="NagB/RpiA/CoA transferase-like"/>
    <property type="match status" value="1"/>
</dbReference>
<dbReference type="PANTHER" id="PTHR23407">
    <property type="entry name" value="ATPASE INHIBITOR/5-FORMYLTETRAHYDROFOLATE CYCLO-LIGASE"/>
    <property type="match status" value="1"/>
</dbReference>
<comment type="caution">
    <text evidence="7">The sequence shown here is derived from an EMBL/GenBank/DDBJ whole genome shotgun (WGS) entry which is preliminary data.</text>
</comment>
<evidence type="ECO:0000256" key="4">
    <source>
        <dbReference type="PIRSR" id="PIRSR006806-1"/>
    </source>
</evidence>
<keyword evidence="5" id="KW-0479">Metal-binding</keyword>
<dbReference type="PIRSF" id="PIRSF006806">
    <property type="entry name" value="FTHF_cligase"/>
    <property type="match status" value="1"/>
</dbReference>
<dbReference type="GO" id="GO:0046872">
    <property type="term" value="F:metal ion binding"/>
    <property type="evidence" value="ECO:0007669"/>
    <property type="project" value="UniProtKB-KW"/>
</dbReference>
<feature type="binding site" evidence="4">
    <location>
        <position position="64"/>
    </location>
    <ligand>
        <name>substrate</name>
    </ligand>
</feature>
<dbReference type="SUPFAM" id="SSF100950">
    <property type="entry name" value="NagB/RpiA/CoA transferase-like"/>
    <property type="match status" value="1"/>
</dbReference>
<sequence length="219" mass="23428">MAAGLMPGIIVDRRALRKTLIERRLALPADAWDGHCRRICALLQASFPQLSGMRVGFCWPFRKEPDLRPLITSWAGEGRPGFVALLPVVIGENRVLAFRAWSPGTVMVIDQHGIPAPAAGDFLIPQALLIPVNGFDAAGHRIGYGGGYFDRTLASLSPRPLAVGVGFELARMDSIHPEPHDQRLDAMVTEDGVFFPPPSAAMARPAAGSVASGTADGDE</sequence>
<accession>A0A5S4EHD9</accession>
<dbReference type="GO" id="GO:0009396">
    <property type="term" value="P:folic acid-containing compound biosynthetic process"/>
    <property type="evidence" value="ECO:0007669"/>
    <property type="project" value="TreeGrafter"/>
</dbReference>
<dbReference type="Proteomes" id="UP000306324">
    <property type="component" value="Unassembled WGS sequence"/>
</dbReference>
<keyword evidence="8" id="KW-1185">Reference proteome</keyword>
<keyword evidence="7" id="KW-0436">Ligase</keyword>
<gene>
    <name evidence="7" type="ORF">ACCUM_3509</name>
</gene>
<organism evidence="7 8">
    <name type="scientific">Candidatus Accumulibacter phosphatis</name>
    <dbReference type="NCBI Taxonomy" id="327160"/>
    <lineage>
        <taxon>Bacteria</taxon>
        <taxon>Pseudomonadati</taxon>
        <taxon>Pseudomonadota</taxon>
        <taxon>Betaproteobacteria</taxon>
        <taxon>Candidatus Accumulibacter</taxon>
    </lineage>
</organism>
<dbReference type="GO" id="GO:0005524">
    <property type="term" value="F:ATP binding"/>
    <property type="evidence" value="ECO:0007669"/>
    <property type="project" value="UniProtKB-KW"/>
</dbReference>
<dbReference type="EMBL" id="SWAD01000159">
    <property type="protein sequence ID" value="TMQ74718.1"/>
    <property type="molecule type" value="Genomic_DNA"/>
</dbReference>
<dbReference type="GO" id="GO:0035999">
    <property type="term" value="P:tetrahydrofolate interconversion"/>
    <property type="evidence" value="ECO:0007669"/>
    <property type="project" value="TreeGrafter"/>
</dbReference>
<dbReference type="RefSeq" id="WP_046536591.1">
    <property type="nucleotide sequence ID" value="NZ_SWAD01000159.1"/>
</dbReference>
<keyword evidence="3 4" id="KW-0067">ATP-binding</keyword>
<evidence type="ECO:0000313" key="7">
    <source>
        <dbReference type="EMBL" id="TMQ74718.1"/>
    </source>
</evidence>
<comment type="cofactor">
    <cofactor evidence="5">
        <name>Mg(2+)</name>
        <dbReference type="ChEBI" id="CHEBI:18420"/>
    </cofactor>
</comment>
<dbReference type="InterPro" id="IPR002698">
    <property type="entry name" value="FTHF_cligase"/>
</dbReference>
<keyword evidence="5" id="KW-0460">Magnesium</keyword>
<evidence type="ECO:0000256" key="2">
    <source>
        <dbReference type="ARBA" id="ARBA00022741"/>
    </source>
</evidence>
<dbReference type="EC" id="6.3.3.2" evidence="5"/>
<evidence type="ECO:0000256" key="1">
    <source>
        <dbReference type="ARBA" id="ARBA00010638"/>
    </source>
</evidence>
<evidence type="ECO:0000256" key="5">
    <source>
        <dbReference type="RuleBase" id="RU361279"/>
    </source>
</evidence>
<evidence type="ECO:0000256" key="3">
    <source>
        <dbReference type="ARBA" id="ARBA00022840"/>
    </source>
</evidence>
<dbReference type="OrthoDB" id="9801938at2"/>
<comment type="similarity">
    <text evidence="1 5">Belongs to the 5-formyltetrahydrofolate cyclo-ligase family.</text>
</comment>
<reference evidence="7 8" key="1">
    <citation type="submission" date="2019-04" db="EMBL/GenBank/DDBJ databases">
        <title>A novel phosphate-accumulating bacterium identified in bioreactor for phosphate removal from wastewater.</title>
        <authorList>
            <person name="Kotlyarov R.Y."/>
            <person name="Beletsky A.V."/>
            <person name="Kallistova A.Y."/>
            <person name="Dorofeev A.G."/>
            <person name="Nikolaev Y.Y."/>
            <person name="Pimenov N.V."/>
            <person name="Ravin N.V."/>
            <person name="Mardanov A.V."/>
        </authorList>
    </citation>
    <scope>NUCLEOTIDE SEQUENCE [LARGE SCALE GENOMIC DNA]</scope>
    <source>
        <strain evidence="7 8">Bin19</strain>
    </source>
</reference>
<evidence type="ECO:0000256" key="6">
    <source>
        <dbReference type="SAM" id="MobiDB-lite"/>
    </source>
</evidence>
<evidence type="ECO:0000313" key="8">
    <source>
        <dbReference type="Proteomes" id="UP000306324"/>
    </source>
</evidence>
<dbReference type="PANTHER" id="PTHR23407:SF1">
    <property type="entry name" value="5-FORMYLTETRAHYDROFOLATE CYCLO-LIGASE"/>
    <property type="match status" value="1"/>
</dbReference>
<feature type="compositionally biased region" description="Low complexity" evidence="6">
    <location>
        <begin position="200"/>
        <end position="212"/>
    </location>
</feature>
<dbReference type="InterPro" id="IPR037171">
    <property type="entry name" value="NagB/RpiA_transferase-like"/>
</dbReference>
<dbReference type="AlphaFoldDB" id="A0A5S4EHD9"/>
<protein>
    <recommendedName>
        <fullName evidence="5">5-formyltetrahydrofolate cyclo-ligase</fullName>
        <ecNumber evidence="5">6.3.3.2</ecNumber>
    </recommendedName>
</protein>
<feature type="region of interest" description="Disordered" evidence="6">
    <location>
        <begin position="200"/>
        <end position="219"/>
    </location>
</feature>
<feature type="binding site" evidence="4">
    <location>
        <begin position="13"/>
        <end position="17"/>
    </location>
    <ligand>
        <name>ATP</name>
        <dbReference type="ChEBI" id="CHEBI:30616"/>
    </ligand>
</feature>
<dbReference type="NCBIfam" id="TIGR02727">
    <property type="entry name" value="MTHFS_bact"/>
    <property type="match status" value="1"/>
</dbReference>
<comment type="catalytic activity">
    <reaction evidence="5">
        <text>(6S)-5-formyl-5,6,7,8-tetrahydrofolate + ATP = (6R)-5,10-methenyltetrahydrofolate + ADP + phosphate</text>
        <dbReference type="Rhea" id="RHEA:10488"/>
        <dbReference type="ChEBI" id="CHEBI:30616"/>
        <dbReference type="ChEBI" id="CHEBI:43474"/>
        <dbReference type="ChEBI" id="CHEBI:57455"/>
        <dbReference type="ChEBI" id="CHEBI:57457"/>
        <dbReference type="ChEBI" id="CHEBI:456216"/>
        <dbReference type="EC" id="6.3.3.2"/>
    </reaction>
</comment>
<keyword evidence="2 4" id="KW-0547">Nucleotide-binding</keyword>
<dbReference type="Pfam" id="PF01812">
    <property type="entry name" value="5-FTHF_cyc-lig"/>
    <property type="match status" value="1"/>
</dbReference>